<reference evidence="1 2" key="1">
    <citation type="journal article" date="2015" name="Stand. Genomic Sci.">
        <title>The complete genome, structural proteome, comparative genomics and phylogenetic analysis of a broad host lytic bacteriophage ?D3 infecting pectinolytic Dickeya spp.</title>
        <authorList>
            <person name="Czajkowski R."/>
            <person name="Ozymko Z."/>
            <person name="Siwinska J."/>
            <person name="Ossowicki A."/>
            <person name="de Jager V."/>
            <person name="Narajczyk M."/>
            <person name="Lojkowska E."/>
        </authorList>
    </citation>
    <scope>NUCLEOTIDE SEQUENCE [LARGE SCALE GENOMIC DNA]</scope>
</reference>
<evidence type="ECO:0000313" key="2">
    <source>
        <dbReference type="Proteomes" id="UP000224241"/>
    </source>
</evidence>
<organism evidence="1 2">
    <name type="scientific">Dickeya phage phiD3</name>
    <dbReference type="NCBI Taxonomy" id="1542131"/>
    <lineage>
        <taxon>Viruses</taxon>
        <taxon>Duplodnaviria</taxon>
        <taxon>Heunggongvirae</taxon>
        <taxon>Uroviricota</taxon>
        <taxon>Caudoviricetes</taxon>
        <taxon>Pantevenvirales</taxon>
        <taxon>Ackermannviridae</taxon>
        <taxon>Aglimvirinae</taxon>
        <taxon>Limestonevirus</taxon>
        <taxon>Limestonevirus limestone</taxon>
    </lineage>
</organism>
<protein>
    <submittedName>
        <fullName evidence="1">Uncharacterized protein</fullName>
    </submittedName>
</protein>
<accession>A0A0N6YPU5</accession>
<name>A0A0N6YPU5_9CAUD</name>
<proteinExistence type="predicted"/>
<sequence length="40" mass="4673">MNYNSASLLKSKVFFNKFLKYFSSILKGLIRRCLEGNNVK</sequence>
<evidence type="ECO:0000313" key="1">
    <source>
        <dbReference type="EMBL" id="AIM51402.1"/>
    </source>
</evidence>
<dbReference type="Proteomes" id="UP000224241">
    <property type="component" value="Segment"/>
</dbReference>
<gene>
    <name evidence="1" type="ORF">HQ80_0072</name>
</gene>
<dbReference type="EMBL" id="KM209228">
    <property type="protein sequence ID" value="AIM51402.1"/>
    <property type="molecule type" value="Genomic_DNA"/>
</dbReference>